<keyword evidence="1" id="KW-0472">Membrane</keyword>
<evidence type="ECO:0000256" key="1">
    <source>
        <dbReference type="SAM" id="Phobius"/>
    </source>
</evidence>
<feature type="transmembrane region" description="Helical" evidence="1">
    <location>
        <begin position="101"/>
        <end position="125"/>
    </location>
</feature>
<dbReference type="Proteomes" id="UP000224563">
    <property type="component" value="Unassembled WGS sequence"/>
</dbReference>
<feature type="transmembrane region" description="Helical" evidence="1">
    <location>
        <begin position="12"/>
        <end position="29"/>
    </location>
</feature>
<reference evidence="2 3" key="2">
    <citation type="submission" date="2017-10" db="EMBL/GenBank/DDBJ databases">
        <authorList>
            <person name="Banno H."/>
            <person name="Chua N.-H."/>
        </authorList>
    </citation>
    <scope>NUCLEOTIDE SEQUENCE [LARGE SCALE GENOMIC DNA]</scope>
    <source>
        <strain evidence="2 3">JK623</strain>
    </source>
</reference>
<dbReference type="EMBL" id="PDYG01000018">
    <property type="protein sequence ID" value="PHU38004.1"/>
    <property type="molecule type" value="Genomic_DNA"/>
</dbReference>
<keyword evidence="3" id="KW-1185">Reference proteome</keyword>
<proteinExistence type="predicted"/>
<feature type="transmembrane region" description="Helical" evidence="1">
    <location>
        <begin position="222"/>
        <end position="242"/>
    </location>
</feature>
<organism evidence="2 3">
    <name type="scientific">Agathobacter ruminis</name>
    <dbReference type="NCBI Taxonomy" id="1712665"/>
    <lineage>
        <taxon>Bacteria</taxon>
        <taxon>Bacillati</taxon>
        <taxon>Bacillota</taxon>
        <taxon>Clostridia</taxon>
        <taxon>Lachnospirales</taxon>
        <taxon>Lachnospiraceae</taxon>
        <taxon>Agathobacter</taxon>
    </lineage>
</organism>
<accession>A0A2G3E420</accession>
<comment type="caution">
    <text evidence="2">The sequence shown here is derived from an EMBL/GenBank/DDBJ whole genome shotgun (WGS) entry which is preliminary data.</text>
</comment>
<protein>
    <submittedName>
        <fullName evidence="2">Uncharacterized protein</fullName>
    </submittedName>
</protein>
<reference evidence="2 3" key="1">
    <citation type="submission" date="2017-10" db="EMBL/GenBank/DDBJ databases">
        <title>Resolving the taxonomy of Roseburia spp., Eubacterium rectale and Agathobacter spp. through phylogenomic analysis.</title>
        <authorList>
            <person name="Sheridan P.O."/>
            <person name="Walker A.W."/>
            <person name="Duncan S.H."/>
            <person name="Scott K.P."/>
            <person name="Toole P.W.O."/>
            <person name="Luis P."/>
            <person name="Flint H.J."/>
        </authorList>
    </citation>
    <scope>NUCLEOTIDE SEQUENCE [LARGE SCALE GENOMIC DNA]</scope>
    <source>
        <strain evidence="2 3">JK623</strain>
    </source>
</reference>
<evidence type="ECO:0000313" key="3">
    <source>
        <dbReference type="Proteomes" id="UP000224563"/>
    </source>
</evidence>
<evidence type="ECO:0000313" key="2">
    <source>
        <dbReference type="EMBL" id="PHU38004.1"/>
    </source>
</evidence>
<feature type="transmembrane region" description="Helical" evidence="1">
    <location>
        <begin position="186"/>
        <end position="202"/>
    </location>
</feature>
<sequence length="248" mass="27826">MKINYYLKRHFFLLASIVVGIVLLFYADYRARNIWFVIGKDNNINALMTAMGCGLDSWMGIFFPVLATVPFATSYVSDQKSGYFSSQRLRKHNKCYSIEKLWKSALTGSLSLAVPVAFFSIYLWMNNPCSASLYDESGDTVTSFMTHFAEENPKLYMALIVLLTAIAGASMAVFALGISTIVKNEFLTLLIPFGICILSAIMGGENNLLLTFCPSEQADISLYRVLIMDLIVLAIGVGLWIYEYRRKE</sequence>
<gene>
    <name evidence="2" type="ORF">CSX02_04815</name>
</gene>
<feature type="transmembrane region" description="Helical" evidence="1">
    <location>
        <begin position="155"/>
        <end position="179"/>
    </location>
</feature>
<dbReference type="RefSeq" id="WP_099385828.1">
    <property type="nucleotide sequence ID" value="NZ_JANSWH010000070.1"/>
</dbReference>
<name>A0A2G3E420_9FIRM</name>
<keyword evidence="1" id="KW-1133">Transmembrane helix</keyword>
<keyword evidence="1" id="KW-0812">Transmembrane</keyword>
<dbReference type="AlphaFoldDB" id="A0A2G3E420"/>